<feature type="transmembrane region" description="Helical" evidence="1">
    <location>
        <begin position="12"/>
        <end position="31"/>
    </location>
</feature>
<dbReference type="Pfam" id="PF02517">
    <property type="entry name" value="Rce1-like"/>
    <property type="match status" value="1"/>
</dbReference>
<dbReference type="RefSeq" id="WP_257463763.1">
    <property type="nucleotide sequence ID" value="NZ_JANJZT010000001.1"/>
</dbReference>
<keyword evidence="1" id="KW-0472">Membrane</keyword>
<dbReference type="EMBL" id="JBEPMJ010000001">
    <property type="protein sequence ID" value="MET3749035.1"/>
    <property type="molecule type" value="Genomic_DNA"/>
</dbReference>
<dbReference type="PANTHER" id="PTHR36435">
    <property type="entry name" value="SLR1288 PROTEIN"/>
    <property type="match status" value="1"/>
</dbReference>
<keyword evidence="3" id="KW-0645">Protease</keyword>
<feature type="transmembrane region" description="Helical" evidence="1">
    <location>
        <begin position="232"/>
        <end position="254"/>
    </location>
</feature>
<comment type="caution">
    <text evidence="3">The sequence shown here is derived from an EMBL/GenBank/DDBJ whole genome shotgun (WGS) entry which is preliminary data.</text>
</comment>
<keyword evidence="1" id="KW-1133">Transmembrane helix</keyword>
<feature type="transmembrane region" description="Helical" evidence="1">
    <location>
        <begin position="87"/>
        <end position="108"/>
    </location>
</feature>
<accession>A0ABV2LXW5</accession>
<keyword evidence="3" id="KW-0378">Hydrolase</keyword>
<gene>
    <name evidence="3" type="ORF">ABID24_000251</name>
</gene>
<organism evidence="3 4">
    <name type="scientific">Blautia caecimuris</name>
    <dbReference type="NCBI Taxonomy" id="1796615"/>
    <lineage>
        <taxon>Bacteria</taxon>
        <taxon>Bacillati</taxon>
        <taxon>Bacillota</taxon>
        <taxon>Clostridia</taxon>
        <taxon>Lachnospirales</taxon>
        <taxon>Lachnospiraceae</taxon>
        <taxon>Blautia</taxon>
    </lineage>
</organism>
<dbReference type="GO" id="GO:0008233">
    <property type="term" value="F:peptidase activity"/>
    <property type="evidence" value="ECO:0007669"/>
    <property type="project" value="UniProtKB-KW"/>
</dbReference>
<evidence type="ECO:0000313" key="4">
    <source>
        <dbReference type="Proteomes" id="UP001549106"/>
    </source>
</evidence>
<proteinExistence type="predicted"/>
<evidence type="ECO:0000259" key="2">
    <source>
        <dbReference type="Pfam" id="PF02517"/>
    </source>
</evidence>
<dbReference type="InterPro" id="IPR003675">
    <property type="entry name" value="Rce1/LyrA-like_dom"/>
</dbReference>
<dbReference type="GO" id="GO:0006508">
    <property type="term" value="P:proteolysis"/>
    <property type="evidence" value="ECO:0007669"/>
    <property type="project" value="UniProtKB-KW"/>
</dbReference>
<evidence type="ECO:0000256" key="1">
    <source>
        <dbReference type="SAM" id="Phobius"/>
    </source>
</evidence>
<dbReference type="Proteomes" id="UP001549106">
    <property type="component" value="Unassembled WGS sequence"/>
</dbReference>
<reference evidence="3 4" key="1">
    <citation type="submission" date="2024-06" db="EMBL/GenBank/DDBJ databases">
        <title>Genomic Encyclopedia of Type Strains, Phase IV (KMG-IV): sequencing the most valuable type-strain genomes for metagenomic binning, comparative biology and taxonomic classification.</title>
        <authorList>
            <person name="Goeker M."/>
        </authorList>
    </citation>
    <scope>NUCLEOTIDE SEQUENCE [LARGE SCALE GENOMIC DNA]</scope>
    <source>
        <strain evidence="3 4">DSM 29492</strain>
    </source>
</reference>
<feature type="transmembrane region" description="Helical" evidence="1">
    <location>
        <begin position="184"/>
        <end position="211"/>
    </location>
</feature>
<dbReference type="InterPro" id="IPR052710">
    <property type="entry name" value="CAAX_protease"/>
</dbReference>
<evidence type="ECO:0000313" key="3">
    <source>
        <dbReference type="EMBL" id="MET3749035.1"/>
    </source>
</evidence>
<protein>
    <submittedName>
        <fullName evidence="3">Membrane protease YdiL (CAAX protease family)</fullName>
    </submittedName>
</protein>
<sequence length="264" mass="29722">MWRVLYPCGIHFLISQIVGYAALAVICYRMGYGLEFYQSQTILMTGITALLTMVPCIWFYQKDKGARIARGVIPEQPGKKLKPGEGILLLLLGASLATFANMLVALLQNVLNVQEYQENMAQITNGKSLFMLIFWMGVIAPLAEEIVFRWLIYLRLRDYTRVATAAVISGVFFGVYHMNLTQAVYAGILGFVFAYFLEITGSLWASVLLHMGANIWSLLLPEMLLRMPEKQMVTAAMGIYIVLLCVLGTGSSYFKKRACRRRMV</sequence>
<feature type="transmembrane region" description="Helical" evidence="1">
    <location>
        <begin position="128"/>
        <end position="152"/>
    </location>
</feature>
<dbReference type="PANTHER" id="PTHR36435:SF1">
    <property type="entry name" value="CAAX AMINO TERMINAL PROTEASE FAMILY PROTEIN"/>
    <property type="match status" value="1"/>
</dbReference>
<keyword evidence="4" id="KW-1185">Reference proteome</keyword>
<feature type="domain" description="CAAX prenyl protease 2/Lysostaphin resistance protein A-like" evidence="2">
    <location>
        <begin position="129"/>
        <end position="215"/>
    </location>
</feature>
<keyword evidence="1" id="KW-0812">Transmembrane</keyword>
<feature type="transmembrane region" description="Helical" evidence="1">
    <location>
        <begin position="37"/>
        <end position="60"/>
    </location>
</feature>
<name>A0ABV2LXW5_9FIRM</name>